<feature type="domain" description="Alpha-carbonic anhydrase" evidence="3">
    <location>
        <begin position="48"/>
        <end position="309"/>
    </location>
</feature>
<comment type="function">
    <text evidence="1">Does not have a catalytic activity.</text>
</comment>
<dbReference type="Gene3D" id="3.10.200.10">
    <property type="entry name" value="Alpha carbonic anhydrase"/>
    <property type="match status" value="1"/>
</dbReference>
<comment type="caution">
    <text evidence="4">The sequence shown here is derived from an EMBL/GenBank/DDBJ whole genome shotgun (WGS) entry which is preliminary data.</text>
</comment>
<dbReference type="EMBL" id="JBHFQA010000003">
    <property type="protein sequence ID" value="KAL2101295.1"/>
    <property type="molecule type" value="Genomic_DNA"/>
</dbReference>
<keyword evidence="5" id="KW-1185">Reference proteome</keyword>
<name>A0ABD1KQ74_9TELE</name>
<dbReference type="FunFam" id="3.10.200.10:FF:000002">
    <property type="entry name" value="Carbonic anhydrase-related protein 10"/>
    <property type="match status" value="1"/>
</dbReference>
<dbReference type="PANTHER" id="PTHR18952">
    <property type="entry name" value="CARBONIC ANHYDRASE"/>
    <property type="match status" value="1"/>
</dbReference>
<proteinExistence type="inferred from homology"/>
<dbReference type="PROSITE" id="PS51144">
    <property type="entry name" value="ALPHA_CA_2"/>
    <property type="match status" value="1"/>
</dbReference>
<dbReference type="AlphaFoldDB" id="A0ABD1KQ74"/>
<dbReference type="Proteomes" id="UP001591681">
    <property type="component" value="Unassembled WGS sequence"/>
</dbReference>
<dbReference type="InterPro" id="IPR041878">
    <property type="entry name" value="Alpha_CARP_X/XI"/>
</dbReference>
<organism evidence="4 5">
    <name type="scientific">Coilia grayii</name>
    <name type="common">Gray's grenadier anchovy</name>
    <dbReference type="NCBI Taxonomy" id="363190"/>
    <lineage>
        <taxon>Eukaryota</taxon>
        <taxon>Metazoa</taxon>
        <taxon>Chordata</taxon>
        <taxon>Craniata</taxon>
        <taxon>Vertebrata</taxon>
        <taxon>Euteleostomi</taxon>
        <taxon>Actinopterygii</taxon>
        <taxon>Neopterygii</taxon>
        <taxon>Teleostei</taxon>
        <taxon>Clupei</taxon>
        <taxon>Clupeiformes</taxon>
        <taxon>Clupeoidei</taxon>
        <taxon>Engraulidae</taxon>
        <taxon>Coilinae</taxon>
        <taxon>Coilia</taxon>
    </lineage>
</organism>
<protein>
    <recommendedName>
        <fullName evidence="3">Alpha-carbonic anhydrase domain-containing protein</fullName>
    </recommendedName>
</protein>
<reference evidence="4 5" key="1">
    <citation type="submission" date="2024-09" db="EMBL/GenBank/DDBJ databases">
        <title>A chromosome-level genome assembly of Gray's grenadier anchovy, Coilia grayii.</title>
        <authorList>
            <person name="Fu Z."/>
        </authorList>
    </citation>
    <scope>NUCLEOTIDE SEQUENCE [LARGE SCALE GENOMIC DNA]</scope>
    <source>
        <strain evidence="4">G4</strain>
        <tissue evidence="4">Muscle</tissue>
    </source>
</reference>
<evidence type="ECO:0000259" key="3">
    <source>
        <dbReference type="PROSITE" id="PS51144"/>
    </source>
</evidence>
<dbReference type="InterPro" id="IPR023561">
    <property type="entry name" value="Carbonic_anhydrase_a-class"/>
</dbReference>
<dbReference type="SUPFAM" id="SSF51069">
    <property type="entry name" value="Carbonic anhydrase"/>
    <property type="match status" value="1"/>
</dbReference>
<dbReference type="Pfam" id="PF00194">
    <property type="entry name" value="Carb_anhydrase"/>
    <property type="match status" value="1"/>
</dbReference>
<accession>A0ABD1KQ74</accession>
<dbReference type="InterPro" id="IPR001148">
    <property type="entry name" value="CA_dom"/>
</dbReference>
<dbReference type="InterPro" id="IPR036398">
    <property type="entry name" value="CA_dom_sf"/>
</dbReference>
<dbReference type="CDD" id="cd03121">
    <property type="entry name" value="alpha_CARP_X_XI_like"/>
    <property type="match status" value="1"/>
</dbReference>
<evidence type="ECO:0000256" key="2">
    <source>
        <dbReference type="ARBA" id="ARBA00010718"/>
    </source>
</evidence>
<dbReference type="SMART" id="SM01057">
    <property type="entry name" value="Carb_anhydrase"/>
    <property type="match status" value="1"/>
</dbReference>
<evidence type="ECO:0000256" key="1">
    <source>
        <dbReference type="ARBA" id="ARBA00002258"/>
    </source>
</evidence>
<evidence type="ECO:0000313" key="4">
    <source>
        <dbReference type="EMBL" id="KAL2101295.1"/>
    </source>
</evidence>
<dbReference type="PANTHER" id="PTHR18952:SF208">
    <property type="entry name" value="CARBONIC ANHYDRASE XA-RELATED"/>
    <property type="match status" value="1"/>
</dbReference>
<evidence type="ECO:0000313" key="5">
    <source>
        <dbReference type="Proteomes" id="UP001591681"/>
    </source>
</evidence>
<gene>
    <name evidence="4" type="ORF">ACEWY4_003056</name>
</gene>
<comment type="similarity">
    <text evidence="2">Belongs to the alpha-carbonic anhydrase family.</text>
</comment>
<sequence length="340" mass="38693">MSMTLGSKPPHDESQGNMSQASLALGTEYMLLGTPFSLLASRLLSLFIHYIFAVPSFWGLVNSAWNLCAIGKRQSPVNIETSHMMFDPFLTPLRLNTGGRKISGTMYNTGRHVSFRPDKSHLVNISGGPLSYSYRLEEIRLHFGSEDNQGSEHLLNGQPFPGEVQLIHYNHDLYLNYSEAAKSPNGIAVVSMFLKIADTSNSFLNRMLVRETITRITYKHDAFLLMGLNLKELYPETSRFITYEGSLTIPPCLETATWVIMNKPVYITRLQMQSLRLLSQNQPSDIFLSMSDNMRPAQALNQRCIRTNINFTQRGRDCPNNRLQRPQYRGAHTHFYTWTC</sequence>